<protein>
    <submittedName>
        <fullName evidence="1">Uncharacterized protein</fullName>
    </submittedName>
</protein>
<dbReference type="Proteomes" id="UP000054477">
    <property type="component" value="Unassembled WGS sequence"/>
</dbReference>
<evidence type="ECO:0000313" key="2">
    <source>
        <dbReference type="Proteomes" id="UP000054477"/>
    </source>
</evidence>
<proteinExistence type="predicted"/>
<evidence type="ECO:0000313" key="1">
    <source>
        <dbReference type="EMBL" id="KIJ95481.1"/>
    </source>
</evidence>
<sequence length="59" mass="6672">MATKRERQKSLEIMRSGWGGIEMRVSSSLNPPPRIEQGPLSFSFGTQVQYEKGNESFPI</sequence>
<reference evidence="2" key="2">
    <citation type="submission" date="2015-01" db="EMBL/GenBank/DDBJ databases">
        <title>Evolutionary Origins and Diversification of the Mycorrhizal Mutualists.</title>
        <authorList>
            <consortium name="DOE Joint Genome Institute"/>
            <consortium name="Mycorrhizal Genomics Consortium"/>
            <person name="Kohler A."/>
            <person name="Kuo A."/>
            <person name="Nagy L.G."/>
            <person name="Floudas D."/>
            <person name="Copeland A."/>
            <person name="Barry K.W."/>
            <person name="Cichocki N."/>
            <person name="Veneault-Fourrey C."/>
            <person name="LaButti K."/>
            <person name="Lindquist E.A."/>
            <person name="Lipzen A."/>
            <person name="Lundell T."/>
            <person name="Morin E."/>
            <person name="Murat C."/>
            <person name="Riley R."/>
            <person name="Ohm R."/>
            <person name="Sun H."/>
            <person name="Tunlid A."/>
            <person name="Henrissat B."/>
            <person name="Grigoriev I.V."/>
            <person name="Hibbett D.S."/>
            <person name="Martin F."/>
        </authorList>
    </citation>
    <scope>NUCLEOTIDE SEQUENCE [LARGE SCALE GENOMIC DNA]</scope>
    <source>
        <strain evidence="2">LaAM-08-1</strain>
    </source>
</reference>
<name>A0A0C9XCN2_9AGAR</name>
<gene>
    <name evidence="1" type="ORF">K443DRAFT_325061</name>
</gene>
<organism evidence="1 2">
    <name type="scientific">Laccaria amethystina LaAM-08-1</name>
    <dbReference type="NCBI Taxonomy" id="1095629"/>
    <lineage>
        <taxon>Eukaryota</taxon>
        <taxon>Fungi</taxon>
        <taxon>Dikarya</taxon>
        <taxon>Basidiomycota</taxon>
        <taxon>Agaricomycotina</taxon>
        <taxon>Agaricomycetes</taxon>
        <taxon>Agaricomycetidae</taxon>
        <taxon>Agaricales</taxon>
        <taxon>Agaricineae</taxon>
        <taxon>Hydnangiaceae</taxon>
        <taxon>Laccaria</taxon>
    </lineage>
</organism>
<keyword evidence="2" id="KW-1185">Reference proteome</keyword>
<dbReference type="AlphaFoldDB" id="A0A0C9XCN2"/>
<dbReference type="EMBL" id="KN838754">
    <property type="protein sequence ID" value="KIJ95481.1"/>
    <property type="molecule type" value="Genomic_DNA"/>
</dbReference>
<accession>A0A0C9XCN2</accession>
<dbReference type="HOGENOM" id="CLU_2961140_0_0_1"/>
<reference evidence="1 2" key="1">
    <citation type="submission" date="2014-04" db="EMBL/GenBank/DDBJ databases">
        <authorList>
            <consortium name="DOE Joint Genome Institute"/>
            <person name="Kuo A."/>
            <person name="Kohler A."/>
            <person name="Nagy L.G."/>
            <person name="Floudas D."/>
            <person name="Copeland A."/>
            <person name="Barry K.W."/>
            <person name="Cichocki N."/>
            <person name="Veneault-Fourrey C."/>
            <person name="LaButti K."/>
            <person name="Lindquist E.A."/>
            <person name="Lipzen A."/>
            <person name="Lundell T."/>
            <person name="Morin E."/>
            <person name="Murat C."/>
            <person name="Sun H."/>
            <person name="Tunlid A."/>
            <person name="Henrissat B."/>
            <person name="Grigoriev I.V."/>
            <person name="Hibbett D.S."/>
            <person name="Martin F."/>
            <person name="Nordberg H.P."/>
            <person name="Cantor M.N."/>
            <person name="Hua S.X."/>
        </authorList>
    </citation>
    <scope>NUCLEOTIDE SEQUENCE [LARGE SCALE GENOMIC DNA]</scope>
    <source>
        <strain evidence="1 2">LaAM-08-1</strain>
    </source>
</reference>